<name>K2Q519_9FLAO</name>
<gene>
    <name evidence="1" type="ORF">I215_05345</name>
</gene>
<accession>K2Q519</accession>
<protein>
    <submittedName>
        <fullName evidence="1">Uncharacterized protein</fullName>
    </submittedName>
</protein>
<evidence type="ECO:0000313" key="2">
    <source>
        <dbReference type="Proteomes" id="UP000007364"/>
    </source>
</evidence>
<proteinExistence type="predicted"/>
<keyword evidence="2" id="KW-1185">Reference proteome</keyword>
<dbReference type="Proteomes" id="UP000007364">
    <property type="component" value="Unassembled WGS sequence"/>
</dbReference>
<sequence length="49" mass="5848">MVLIFHPLYEDQEALIDFDHLPEFKDGKYLKINDIGVANEYMTKVLYEQ</sequence>
<reference evidence="1 2" key="1">
    <citation type="journal article" date="2012" name="J. Bacteriol.">
        <title>Genome Sequence of Galbibacter marinum Type Strain ck-I2-15.</title>
        <authorList>
            <person name="Lai Q."/>
            <person name="Li C."/>
            <person name="Shao Z."/>
        </authorList>
    </citation>
    <scope>NUCLEOTIDE SEQUENCE [LARGE SCALE GENOMIC DNA]</scope>
    <source>
        <strain evidence="2">ck-I2-15</strain>
    </source>
</reference>
<dbReference type="AlphaFoldDB" id="K2Q519"/>
<dbReference type="EMBL" id="AMSG01000004">
    <property type="protein sequence ID" value="EKF55951.1"/>
    <property type="molecule type" value="Genomic_DNA"/>
</dbReference>
<dbReference type="OrthoDB" id="703126at2"/>
<organism evidence="1 2">
    <name type="scientific">Galbibacter marinus</name>
    <dbReference type="NCBI Taxonomy" id="555500"/>
    <lineage>
        <taxon>Bacteria</taxon>
        <taxon>Pseudomonadati</taxon>
        <taxon>Bacteroidota</taxon>
        <taxon>Flavobacteriia</taxon>
        <taxon>Flavobacteriales</taxon>
        <taxon>Flavobacteriaceae</taxon>
        <taxon>Galbibacter</taxon>
    </lineage>
</organism>
<dbReference type="RefSeq" id="WP_008990941.1">
    <property type="nucleotide sequence ID" value="NZ_AMSG01000004.1"/>
</dbReference>
<dbReference type="STRING" id="555500.I215_05345"/>
<comment type="caution">
    <text evidence="1">The sequence shown here is derived from an EMBL/GenBank/DDBJ whole genome shotgun (WGS) entry which is preliminary data.</text>
</comment>
<evidence type="ECO:0000313" key="1">
    <source>
        <dbReference type="EMBL" id="EKF55951.1"/>
    </source>
</evidence>